<dbReference type="EMBL" id="AVOT02037404">
    <property type="protein sequence ID" value="MBW0532086.1"/>
    <property type="molecule type" value="Genomic_DNA"/>
</dbReference>
<proteinExistence type="predicted"/>
<evidence type="ECO:0000313" key="1">
    <source>
        <dbReference type="EMBL" id="MBW0532086.1"/>
    </source>
</evidence>
<gene>
    <name evidence="1" type="ORF">O181_071801</name>
</gene>
<evidence type="ECO:0000313" key="2">
    <source>
        <dbReference type="Proteomes" id="UP000765509"/>
    </source>
</evidence>
<comment type="caution">
    <text evidence="1">The sequence shown here is derived from an EMBL/GenBank/DDBJ whole genome shotgun (WGS) entry which is preliminary data.</text>
</comment>
<keyword evidence="2" id="KW-1185">Reference proteome</keyword>
<reference evidence="1" key="1">
    <citation type="submission" date="2021-03" db="EMBL/GenBank/DDBJ databases">
        <title>Draft genome sequence of rust myrtle Austropuccinia psidii MF-1, a brazilian biotype.</title>
        <authorList>
            <person name="Quecine M.C."/>
            <person name="Pachon D.M.R."/>
            <person name="Bonatelli M.L."/>
            <person name="Correr F.H."/>
            <person name="Franceschini L.M."/>
            <person name="Leite T.F."/>
            <person name="Margarido G.R.A."/>
            <person name="Almeida C.A."/>
            <person name="Ferrarezi J.A."/>
            <person name="Labate C.A."/>
        </authorList>
    </citation>
    <scope>NUCLEOTIDE SEQUENCE</scope>
    <source>
        <strain evidence="1">MF-1</strain>
    </source>
</reference>
<sequence length="251" mass="28812">MKRGAWIHWWWLGGLETPRRQRDPPGPKSMMKAWGFGKTFAHYKLSHGRSAFSPGWSTVLALDHLTASHDSMWVIPPTIPIKGLLDKFWRSCLLPTPNTIMFSTSLFLQRPTTWILIIFCHALLGPFLNPQIAFVDSYLMTFNCNREFVRYLKYFNCVDDPPRGATTVGTNNCYLLGPTGTHKPLDQLVFPDCWTKEKRYAGVRAIQFRDNRTSHVIYVYEGQIINSTDHIPKHGLTCAWSKVRPQCQLVG</sequence>
<dbReference type="Proteomes" id="UP000765509">
    <property type="component" value="Unassembled WGS sequence"/>
</dbReference>
<dbReference type="AlphaFoldDB" id="A0A9Q3F7Z6"/>
<name>A0A9Q3F7Z6_9BASI</name>
<protein>
    <submittedName>
        <fullName evidence="1">Uncharacterized protein</fullName>
    </submittedName>
</protein>
<organism evidence="1 2">
    <name type="scientific">Austropuccinia psidii MF-1</name>
    <dbReference type="NCBI Taxonomy" id="1389203"/>
    <lineage>
        <taxon>Eukaryota</taxon>
        <taxon>Fungi</taxon>
        <taxon>Dikarya</taxon>
        <taxon>Basidiomycota</taxon>
        <taxon>Pucciniomycotina</taxon>
        <taxon>Pucciniomycetes</taxon>
        <taxon>Pucciniales</taxon>
        <taxon>Sphaerophragmiaceae</taxon>
        <taxon>Austropuccinia</taxon>
    </lineage>
</organism>
<accession>A0A9Q3F7Z6</accession>